<dbReference type="SUPFAM" id="SSF46955">
    <property type="entry name" value="Putative DNA-binding domain"/>
    <property type="match status" value="1"/>
</dbReference>
<dbReference type="InterPro" id="IPR041657">
    <property type="entry name" value="HTH_17"/>
</dbReference>
<dbReference type="EMBL" id="JAMTCG010000003">
    <property type="protein sequence ID" value="MCP2160583.1"/>
    <property type="molecule type" value="Genomic_DNA"/>
</dbReference>
<accession>A0ABT1H4A2</accession>
<evidence type="ECO:0000256" key="1">
    <source>
        <dbReference type="SAM" id="MobiDB-lite"/>
    </source>
</evidence>
<dbReference type="CDD" id="cd04762">
    <property type="entry name" value="HTH_MerR-trunc"/>
    <property type="match status" value="1"/>
</dbReference>
<keyword evidence="4" id="KW-1185">Reference proteome</keyword>
<organism evidence="3 4">
    <name type="scientific">Williamsia serinedens</name>
    <dbReference type="NCBI Taxonomy" id="391736"/>
    <lineage>
        <taxon>Bacteria</taxon>
        <taxon>Bacillati</taxon>
        <taxon>Actinomycetota</taxon>
        <taxon>Actinomycetes</taxon>
        <taxon>Mycobacteriales</taxon>
        <taxon>Nocardiaceae</taxon>
        <taxon>Williamsia</taxon>
    </lineage>
</organism>
<comment type="caution">
    <text evidence="3">The sequence shown here is derived from an EMBL/GenBank/DDBJ whole genome shotgun (WGS) entry which is preliminary data.</text>
</comment>
<dbReference type="InterPro" id="IPR009061">
    <property type="entry name" value="DNA-bd_dom_put_sf"/>
</dbReference>
<proteinExistence type="predicted"/>
<feature type="domain" description="Helix-turn-helix" evidence="2">
    <location>
        <begin position="39"/>
        <end position="88"/>
    </location>
</feature>
<dbReference type="NCBIfam" id="TIGR01764">
    <property type="entry name" value="excise"/>
    <property type="match status" value="1"/>
</dbReference>
<dbReference type="Gene3D" id="1.10.1660.10">
    <property type="match status" value="1"/>
</dbReference>
<sequence>MDQTSPTQPNPDDASTSGGDEQVGRGAAITPEFATEHTLTPGDVAAIFNVRPKTVSRWADAGELPCITTPGGHRRFRQRDVAALLNEASERPDR</sequence>
<dbReference type="InterPro" id="IPR010093">
    <property type="entry name" value="SinI_DNA-bd"/>
</dbReference>
<feature type="region of interest" description="Disordered" evidence="1">
    <location>
        <begin position="1"/>
        <end position="33"/>
    </location>
</feature>
<dbReference type="Pfam" id="PF12728">
    <property type="entry name" value="HTH_17"/>
    <property type="match status" value="1"/>
</dbReference>
<evidence type="ECO:0000259" key="2">
    <source>
        <dbReference type="Pfam" id="PF12728"/>
    </source>
</evidence>
<name>A0ABT1H4A2_9NOCA</name>
<dbReference type="InterPro" id="IPR048048">
    <property type="entry name" value="BldC-like"/>
</dbReference>
<protein>
    <submittedName>
        <fullName evidence="3">DNA binding domain-containing protein, excisionase family</fullName>
    </submittedName>
</protein>
<reference evidence="3 4" key="1">
    <citation type="submission" date="2022-06" db="EMBL/GenBank/DDBJ databases">
        <title>Genomic Encyclopedia of Archaeal and Bacterial Type Strains, Phase II (KMG-II): from individual species to whole genera.</title>
        <authorList>
            <person name="Goeker M."/>
        </authorList>
    </citation>
    <scope>NUCLEOTIDE SEQUENCE [LARGE SCALE GENOMIC DNA]</scope>
    <source>
        <strain evidence="3 4">DSM 45037</strain>
    </source>
</reference>
<dbReference type="RefSeq" id="WP_253654164.1">
    <property type="nucleotide sequence ID" value="NZ_BAAAOE010000003.1"/>
</dbReference>
<dbReference type="NCBIfam" id="NF033787">
    <property type="entry name" value="HTH_BldC"/>
    <property type="match status" value="1"/>
</dbReference>
<evidence type="ECO:0000313" key="4">
    <source>
        <dbReference type="Proteomes" id="UP001205740"/>
    </source>
</evidence>
<gene>
    <name evidence="3" type="ORF">LX12_001770</name>
</gene>
<dbReference type="Proteomes" id="UP001205740">
    <property type="component" value="Unassembled WGS sequence"/>
</dbReference>
<evidence type="ECO:0000313" key="3">
    <source>
        <dbReference type="EMBL" id="MCP2160583.1"/>
    </source>
</evidence>